<evidence type="ECO:0000313" key="2">
    <source>
        <dbReference type="EMBL" id="ARC35459.1"/>
    </source>
</evidence>
<dbReference type="Proteomes" id="UP000191257">
    <property type="component" value="Chromosome"/>
</dbReference>
<gene>
    <name evidence="2" type="ORF">A6J80_02830</name>
</gene>
<sequence length="101" mass="10693">MESQSRTIDCGHCGTPVKRTARVCPGCHAQKGVGRLASGRVVGPEEIGRTRRFVAFFAAVAVICAVTGVWFGAIACGFVALAALVQSGSVVFSNGQEYWFR</sequence>
<keyword evidence="1" id="KW-0812">Transmembrane</keyword>
<dbReference type="KEGG" id="pye:A6J80_02830"/>
<dbReference type="AlphaFoldDB" id="A0A1V0GP35"/>
<keyword evidence="1" id="KW-1133">Transmembrane helix</keyword>
<proteinExistence type="predicted"/>
<keyword evidence="1" id="KW-0472">Membrane</keyword>
<evidence type="ECO:0000313" key="3">
    <source>
        <dbReference type="Proteomes" id="UP000191257"/>
    </source>
</evidence>
<accession>A0A1V0GP35</accession>
<keyword evidence="3" id="KW-1185">Reference proteome</keyword>
<feature type="transmembrane region" description="Helical" evidence="1">
    <location>
        <begin position="53"/>
        <end position="85"/>
    </location>
</feature>
<reference evidence="2" key="1">
    <citation type="submission" date="2017-12" db="EMBL/GenBank/DDBJ databases">
        <title>FDA dAtabase for Regulatory Grade micrObial Sequences (FDA-ARGOS): Supporting development and validation of Infectious Disease Dx tests.</title>
        <authorList>
            <person name="Campos J."/>
            <person name="Goldberg B."/>
            <person name="Tallon L."/>
            <person name="Sadzewicz L."/>
            <person name="Sengamalay N."/>
            <person name="Ott S."/>
            <person name="Godinez A."/>
            <person name="Nagaraj S."/>
            <person name="Vyas G."/>
            <person name="Aluvathingal J."/>
            <person name="Nadendla S."/>
            <person name="Geyer C."/>
            <person name="Nandy P."/>
            <person name="Hobson J."/>
            <person name="Sichtig H."/>
        </authorList>
    </citation>
    <scope>NUCLEOTIDE SEQUENCE</scope>
    <source>
        <strain evidence="2">FDAARGOS_252</strain>
    </source>
</reference>
<evidence type="ECO:0000256" key="1">
    <source>
        <dbReference type="SAM" id="Phobius"/>
    </source>
</evidence>
<dbReference type="STRING" id="147645.A6J80_02830"/>
<protein>
    <submittedName>
        <fullName evidence="2">Uncharacterized protein</fullName>
    </submittedName>
</protein>
<organism evidence="2 3">
    <name type="scientific">Paracoccus yeei</name>
    <dbReference type="NCBI Taxonomy" id="147645"/>
    <lineage>
        <taxon>Bacteria</taxon>
        <taxon>Pseudomonadati</taxon>
        <taxon>Pseudomonadota</taxon>
        <taxon>Alphaproteobacteria</taxon>
        <taxon>Rhodobacterales</taxon>
        <taxon>Paracoccaceae</taxon>
        <taxon>Paracoccus</taxon>
    </lineage>
</organism>
<dbReference type="EMBL" id="CP020442">
    <property type="protein sequence ID" value="ARC35459.1"/>
    <property type="molecule type" value="Genomic_DNA"/>
</dbReference>
<name>A0A1V0GP35_9RHOB</name>
<dbReference type="RefSeq" id="WP_080620414.1">
    <property type="nucleotide sequence ID" value="NZ_CAWMZI010000001.1"/>
</dbReference>